<comment type="catalytic activity">
    <reaction evidence="11">
        <text>L-seryl-[protein] + ATP = O-phospho-L-seryl-[protein] + ADP + H(+)</text>
        <dbReference type="Rhea" id="RHEA:17989"/>
        <dbReference type="Rhea" id="RHEA-COMP:9863"/>
        <dbReference type="Rhea" id="RHEA-COMP:11604"/>
        <dbReference type="ChEBI" id="CHEBI:15378"/>
        <dbReference type="ChEBI" id="CHEBI:29999"/>
        <dbReference type="ChEBI" id="CHEBI:30616"/>
        <dbReference type="ChEBI" id="CHEBI:83421"/>
        <dbReference type="ChEBI" id="CHEBI:456216"/>
        <dbReference type="EC" id="2.7.11.1"/>
    </reaction>
</comment>
<keyword evidence="3" id="KW-0812">Transmembrane</keyword>
<dbReference type="SUPFAM" id="SSF50985">
    <property type="entry name" value="RCC1/BLIP-II"/>
    <property type="match status" value="2"/>
</dbReference>
<dbReference type="PROSITE" id="PS51257">
    <property type="entry name" value="PROKAR_LIPOPROTEIN"/>
    <property type="match status" value="1"/>
</dbReference>
<evidence type="ECO:0000256" key="1">
    <source>
        <dbReference type="ARBA" id="ARBA00004479"/>
    </source>
</evidence>
<dbReference type="InterPro" id="IPR009091">
    <property type="entry name" value="RCC1/BLIP-II"/>
</dbReference>
<evidence type="ECO:0000256" key="11">
    <source>
        <dbReference type="ARBA" id="ARBA00048679"/>
    </source>
</evidence>
<comment type="caution">
    <text evidence="13">The sequence shown here is derived from an EMBL/GenBank/DDBJ whole genome shotgun (WGS) entry which is preliminary data.</text>
</comment>
<evidence type="ECO:0000256" key="10">
    <source>
        <dbReference type="ARBA" id="ARBA00047899"/>
    </source>
</evidence>
<sequence length="677" mass="73647">MSFFTRLTSIFIITIFITACGGGGSTSATNTPTPLPAPNESPKAVVMSEQDFSVVGLKEVILNGSSSTDSDGTITQYSWSQTSGTPVTLINADKAELTFTPGNISETLSFQLTVTDNEGATNTTNVELTVSPYFKQLSAGFNHYCAIVAESNGDELYCWGDETTPPEVSNPTAIYSGIHFGGYHCVVDDNGTQCWGNREPINNVPQLNNVQKIAISERFACALDDTGVQCWGEYIPQLPILSNPTDIIVSDNALCVKDDNGVRCFDNFYGQMVLPIANISAIFGGNFDNVCALNNEGMSCWRAGTGIVFASHDFSDITSLAQTNEDICVLLPNEVNEQYVTCFDHYENTKFSDLIPNLSNPRVIAATRDSFCAIDDKGISCWGHEYDNQTNPPEFATIEQLTSGFNISCAIGTKKNQDNILECWGDENNLDMTTLPEYSNPTYISANDMLSCLIDDNGPRCWGFDLSASFPHYTTKDLYLPEWTNVTVIEPYGESSVCAITNNQVECYGRKGKEYSPELVNPISLAAGDTFSCAIDDNGVTCWGDMYGKPFDVATPELNAPTSLTAEDSHACAIADNQVHCWGKRTRDILNVPQLNNPTKVVAGPRHTCAIDDNGVTCWGDNYYGELDVPVLSNPTDITVGYHYSCAKDDTGLVCWGWNGFGGTPVPLKYQITGNAN</sequence>
<proteinExistence type="predicted"/>
<keyword evidence="4 12" id="KW-0732">Signal</keyword>
<evidence type="ECO:0000256" key="3">
    <source>
        <dbReference type="ARBA" id="ARBA00022692"/>
    </source>
</evidence>
<gene>
    <name evidence="13" type="ORF">tinsulaeT_17090</name>
</gene>
<evidence type="ECO:0000256" key="9">
    <source>
        <dbReference type="ARBA" id="ARBA00023180"/>
    </source>
</evidence>
<organism evidence="13 14">
    <name type="scientific">Thalassotalea insulae</name>
    <dbReference type="NCBI Taxonomy" id="2056778"/>
    <lineage>
        <taxon>Bacteria</taxon>
        <taxon>Pseudomonadati</taxon>
        <taxon>Pseudomonadota</taxon>
        <taxon>Gammaproteobacteria</taxon>
        <taxon>Alteromonadales</taxon>
        <taxon>Colwelliaceae</taxon>
        <taxon>Thalassotalea</taxon>
    </lineage>
</organism>
<keyword evidence="7" id="KW-1015">Disulfide bond</keyword>
<keyword evidence="14" id="KW-1185">Reference proteome</keyword>
<feature type="signal peptide" evidence="12">
    <location>
        <begin position="1"/>
        <end position="21"/>
    </location>
</feature>
<evidence type="ECO:0000256" key="6">
    <source>
        <dbReference type="ARBA" id="ARBA00023136"/>
    </source>
</evidence>
<dbReference type="Pfam" id="PF22352">
    <property type="entry name" value="K319L-like_PKD"/>
    <property type="match status" value="1"/>
</dbReference>
<dbReference type="RefSeq" id="WP_284244254.1">
    <property type="nucleotide sequence ID" value="NZ_BSST01000001.1"/>
</dbReference>
<dbReference type="PANTHER" id="PTHR47460:SF1">
    <property type="entry name" value="SERINE_THREONINE-PROTEIN KINASE-LIKE PROTEIN ACR4"/>
    <property type="match status" value="1"/>
</dbReference>
<evidence type="ECO:0000256" key="7">
    <source>
        <dbReference type="ARBA" id="ARBA00023157"/>
    </source>
</evidence>
<dbReference type="PANTHER" id="PTHR47460">
    <property type="entry name" value="SERINE/THREONINE-PROTEIN KINASE-LIKE PROTEIN ACR4"/>
    <property type="match status" value="1"/>
</dbReference>
<reference evidence="13 14" key="1">
    <citation type="submission" date="2023-03" db="EMBL/GenBank/DDBJ databases">
        <title>Draft genome sequence of Thalassotalea insulae KCTC 62186T.</title>
        <authorList>
            <person name="Sawabe T."/>
        </authorList>
    </citation>
    <scope>NUCLEOTIDE SEQUENCE [LARGE SCALE GENOMIC DNA]</scope>
    <source>
        <strain evidence="13 14">KCTC 62186</strain>
    </source>
</reference>
<evidence type="ECO:0000256" key="2">
    <source>
        <dbReference type="ARBA" id="ARBA00012513"/>
    </source>
</evidence>
<name>A0ABQ6GT81_9GAMM</name>
<evidence type="ECO:0000256" key="4">
    <source>
        <dbReference type="ARBA" id="ARBA00022729"/>
    </source>
</evidence>
<comment type="subcellular location">
    <subcellularLocation>
        <location evidence="1">Membrane</location>
        <topology evidence="1">Single-pass type I membrane protein</topology>
    </subcellularLocation>
</comment>
<keyword evidence="8" id="KW-0675">Receptor</keyword>
<protein>
    <recommendedName>
        <fullName evidence="2">non-specific serine/threonine protein kinase</fullName>
        <ecNumber evidence="2">2.7.11.1</ecNumber>
    </recommendedName>
</protein>
<evidence type="ECO:0000256" key="12">
    <source>
        <dbReference type="SAM" id="SignalP"/>
    </source>
</evidence>
<keyword evidence="6" id="KW-0472">Membrane</keyword>
<dbReference type="Pfam" id="PF13540">
    <property type="entry name" value="RCC1_2"/>
    <property type="match status" value="1"/>
</dbReference>
<evidence type="ECO:0000313" key="13">
    <source>
        <dbReference type="EMBL" id="GLX78369.1"/>
    </source>
</evidence>
<dbReference type="Gene3D" id="2.130.10.30">
    <property type="entry name" value="Regulator of chromosome condensation 1/beta-lactamase-inhibitor protein II"/>
    <property type="match status" value="2"/>
</dbReference>
<keyword evidence="5" id="KW-1133">Transmembrane helix</keyword>
<feature type="chain" id="PRO_5046736547" description="non-specific serine/threonine protein kinase" evidence="12">
    <location>
        <begin position="22"/>
        <end position="677"/>
    </location>
</feature>
<keyword evidence="9" id="KW-0325">Glycoprotein</keyword>
<dbReference type="EMBL" id="BSST01000001">
    <property type="protein sequence ID" value="GLX78369.1"/>
    <property type="molecule type" value="Genomic_DNA"/>
</dbReference>
<comment type="catalytic activity">
    <reaction evidence="10">
        <text>L-threonyl-[protein] + ATP = O-phospho-L-threonyl-[protein] + ADP + H(+)</text>
        <dbReference type="Rhea" id="RHEA:46608"/>
        <dbReference type="Rhea" id="RHEA-COMP:11060"/>
        <dbReference type="Rhea" id="RHEA-COMP:11605"/>
        <dbReference type="ChEBI" id="CHEBI:15378"/>
        <dbReference type="ChEBI" id="CHEBI:30013"/>
        <dbReference type="ChEBI" id="CHEBI:30616"/>
        <dbReference type="ChEBI" id="CHEBI:61977"/>
        <dbReference type="ChEBI" id="CHEBI:456216"/>
        <dbReference type="EC" id="2.7.11.1"/>
    </reaction>
</comment>
<dbReference type="InterPro" id="IPR013783">
    <property type="entry name" value="Ig-like_fold"/>
</dbReference>
<dbReference type="EC" id="2.7.11.1" evidence="2"/>
<dbReference type="Gene3D" id="2.60.40.10">
    <property type="entry name" value="Immunoglobulins"/>
    <property type="match status" value="1"/>
</dbReference>
<evidence type="ECO:0000313" key="14">
    <source>
        <dbReference type="Proteomes" id="UP001157186"/>
    </source>
</evidence>
<dbReference type="Proteomes" id="UP001157186">
    <property type="component" value="Unassembled WGS sequence"/>
</dbReference>
<evidence type="ECO:0000256" key="8">
    <source>
        <dbReference type="ARBA" id="ARBA00023170"/>
    </source>
</evidence>
<accession>A0ABQ6GT81</accession>
<evidence type="ECO:0000256" key="5">
    <source>
        <dbReference type="ARBA" id="ARBA00022989"/>
    </source>
</evidence>